<dbReference type="PROSITE" id="PS51683">
    <property type="entry name" value="SAM_OMT_II"/>
    <property type="match status" value="1"/>
</dbReference>
<dbReference type="Proteomes" id="UP000607653">
    <property type="component" value="Unassembled WGS sequence"/>
</dbReference>
<accession>A0A822Z3U2</accession>
<dbReference type="InterPro" id="IPR016461">
    <property type="entry name" value="COMT-like"/>
</dbReference>
<dbReference type="Gene3D" id="3.40.50.150">
    <property type="entry name" value="Vaccinia Virus protein VP39"/>
    <property type="match status" value="2"/>
</dbReference>
<evidence type="ECO:0000259" key="4">
    <source>
        <dbReference type="Pfam" id="PF00891"/>
    </source>
</evidence>
<sequence>MLVLVNSSLISVDRNESGEEELYFLTPSGRLLLKDHPFNIPSFAWFSFPELNRAGQFLSNSFHQSNSVPFQMAHGMSFWDFISKHDELNKGFQDRMISDSRLTISAVVNECSDIFQDLKSLVDVGVGSGTAARLIAETFPHVKCTVYDLPCVIETIPENTRVVVDSIGGDMFEYIPQLMLKFQLGVLTDHSSVGPIFQIKPIVTEKDLYSLTLSGRILLKHHPFNLDPSWSWFSNPALNMAGQCLCGSFHQSNSTPFEMAHQMSLRDFLSKKDELNRQFNDLMASDSRLIMNAVVKECSDIFQGLKSLVDVGGGNGTAARLITEAFPHMKCTVYDLPHVIATIPESTHSIVDSIGGDMFQYIPPSDAIFLKSILHDWSDEDCVRILKRCKEAIPPKEDGGKVIIIDIVLGNEDDKSFELQLFFDITMMVLLGAKERTEGEWKTLFKEAGFSDYKIKRALGFRSIIELYP</sequence>
<gene>
    <name evidence="5" type="ORF">HUJ06_014035</name>
</gene>
<dbReference type="GO" id="GO:0032259">
    <property type="term" value="P:methylation"/>
    <property type="evidence" value="ECO:0007669"/>
    <property type="project" value="UniProtKB-KW"/>
</dbReference>
<name>A0A822Z3U2_NELNU</name>
<feature type="domain" description="O-methyltransferase C-terminal" evidence="4">
    <location>
        <begin position="63"/>
        <end position="191"/>
    </location>
</feature>
<dbReference type="GO" id="GO:0008171">
    <property type="term" value="F:O-methyltransferase activity"/>
    <property type="evidence" value="ECO:0007669"/>
    <property type="project" value="InterPro"/>
</dbReference>
<proteinExistence type="predicted"/>
<evidence type="ECO:0000256" key="3">
    <source>
        <dbReference type="ARBA" id="ARBA00022691"/>
    </source>
</evidence>
<reference evidence="5 6" key="1">
    <citation type="journal article" date="2020" name="Mol. Biol. Evol.">
        <title>Distinct Expression and Methylation Patterns for Genes with Different Fates following a Single Whole-Genome Duplication in Flowering Plants.</title>
        <authorList>
            <person name="Shi T."/>
            <person name="Rahmani R.S."/>
            <person name="Gugger P.F."/>
            <person name="Wang M."/>
            <person name="Li H."/>
            <person name="Zhang Y."/>
            <person name="Li Z."/>
            <person name="Wang Q."/>
            <person name="Van de Peer Y."/>
            <person name="Marchal K."/>
            <person name="Chen J."/>
        </authorList>
    </citation>
    <scope>NUCLEOTIDE SEQUENCE [LARGE SCALE GENOMIC DNA]</scope>
    <source>
        <tissue evidence="5">Leaf</tissue>
    </source>
</reference>
<keyword evidence="1" id="KW-0489">Methyltransferase</keyword>
<dbReference type="PANTHER" id="PTHR11746">
    <property type="entry name" value="O-METHYLTRANSFERASE"/>
    <property type="match status" value="1"/>
</dbReference>
<feature type="domain" description="O-methyltransferase C-terminal" evidence="4">
    <location>
        <begin position="251"/>
        <end position="451"/>
    </location>
</feature>
<evidence type="ECO:0000256" key="1">
    <source>
        <dbReference type="ARBA" id="ARBA00022603"/>
    </source>
</evidence>
<keyword evidence="2" id="KW-0808">Transferase</keyword>
<evidence type="ECO:0000256" key="2">
    <source>
        <dbReference type="ARBA" id="ARBA00022679"/>
    </source>
</evidence>
<keyword evidence="6" id="KW-1185">Reference proteome</keyword>
<dbReference type="FunFam" id="3.40.50.150:FF:000057">
    <property type="entry name" value="O-methyltransferase ZRP4"/>
    <property type="match status" value="1"/>
</dbReference>
<dbReference type="InterPro" id="IPR001077">
    <property type="entry name" value="COMT_C"/>
</dbReference>
<dbReference type="SUPFAM" id="SSF53335">
    <property type="entry name" value="S-adenosyl-L-methionine-dependent methyltransferases"/>
    <property type="match status" value="2"/>
</dbReference>
<protein>
    <recommendedName>
        <fullName evidence="4">O-methyltransferase C-terminal domain-containing protein</fullName>
    </recommendedName>
</protein>
<evidence type="ECO:0000313" key="5">
    <source>
        <dbReference type="EMBL" id="DAD39712.1"/>
    </source>
</evidence>
<evidence type="ECO:0000313" key="6">
    <source>
        <dbReference type="Proteomes" id="UP000607653"/>
    </source>
</evidence>
<dbReference type="AlphaFoldDB" id="A0A822Z3U2"/>
<organism evidence="5 6">
    <name type="scientific">Nelumbo nucifera</name>
    <name type="common">Sacred lotus</name>
    <dbReference type="NCBI Taxonomy" id="4432"/>
    <lineage>
        <taxon>Eukaryota</taxon>
        <taxon>Viridiplantae</taxon>
        <taxon>Streptophyta</taxon>
        <taxon>Embryophyta</taxon>
        <taxon>Tracheophyta</taxon>
        <taxon>Spermatophyta</taxon>
        <taxon>Magnoliopsida</taxon>
        <taxon>Proteales</taxon>
        <taxon>Nelumbonaceae</taxon>
        <taxon>Nelumbo</taxon>
    </lineage>
</organism>
<comment type="caution">
    <text evidence="5">The sequence shown here is derived from an EMBL/GenBank/DDBJ whole genome shotgun (WGS) entry which is preliminary data.</text>
</comment>
<keyword evidence="3" id="KW-0949">S-adenosyl-L-methionine</keyword>
<dbReference type="Pfam" id="PF00891">
    <property type="entry name" value="Methyltransf_2"/>
    <property type="match status" value="2"/>
</dbReference>
<dbReference type="InterPro" id="IPR029063">
    <property type="entry name" value="SAM-dependent_MTases_sf"/>
</dbReference>
<dbReference type="EMBL" id="DUZY01000005">
    <property type="protein sequence ID" value="DAD39712.1"/>
    <property type="molecule type" value="Genomic_DNA"/>
</dbReference>